<dbReference type="Proteomes" id="UP001281147">
    <property type="component" value="Unassembled WGS sequence"/>
</dbReference>
<organism evidence="1 2">
    <name type="scientific">Vermiconidia calcicola</name>
    <dbReference type="NCBI Taxonomy" id="1690605"/>
    <lineage>
        <taxon>Eukaryota</taxon>
        <taxon>Fungi</taxon>
        <taxon>Dikarya</taxon>
        <taxon>Ascomycota</taxon>
        <taxon>Pezizomycotina</taxon>
        <taxon>Dothideomycetes</taxon>
        <taxon>Dothideomycetidae</taxon>
        <taxon>Mycosphaerellales</taxon>
        <taxon>Extremaceae</taxon>
        <taxon>Vermiconidia</taxon>
    </lineage>
</organism>
<gene>
    <name evidence="1" type="ORF">LTR37_019132</name>
</gene>
<evidence type="ECO:0000313" key="2">
    <source>
        <dbReference type="Proteomes" id="UP001281147"/>
    </source>
</evidence>
<evidence type="ECO:0000313" key="1">
    <source>
        <dbReference type="EMBL" id="KAK3687139.1"/>
    </source>
</evidence>
<dbReference type="EMBL" id="JAUTXU010000286">
    <property type="protein sequence ID" value="KAK3687139.1"/>
    <property type="molecule type" value="Genomic_DNA"/>
</dbReference>
<sequence>MPNAPADGLGHLKKMPIELRLATFNRLLPDSFKEIYLINDGTICYAPRLSSTQPRFLHVSQQLRSEILMGLMTDGTCRIRIDSSTITTNFPGSFANAGNSPTGLSAFQLPVCKMLDLVIIPPFPRSVEAFVQVRSNVHRVVEALNKARCDIFPKILVRLEHQLNGGGSLCGHNDFAMLMGPLLNLRKPCRALMIYRTTGFYTFSPRIEEQCDLIETAVTGSQASKKQLAYQQLMIDLKLPLCLQSLPTRIERLLGVQTTSPELDAASRAKLLVASLALSNWHKVHSESKPRWLVDLLIILRAKATPSQKLIDQACGGIDRMHLLFWAAGLETQGSPFWDR</sequence>
<proteinExistence type="predicted"/>
<protein>
    <submittedName>
        <fullName evidence="1">Uncharacterized protein</fullName>
    </submittedName>
</protein>
<name>A0ACC3MG87_9PEZI</name>
<accession>A0ACC3MG87</accession>
<reference evidence="1" key="1">
    <citation type="submission" date="2023-07" db="EMBL/GenBank/DDBJ databases">
        <title>Black Yeasts Isolated from many extreme environments.</title>
        <authorList>
            <person name="Coleine C."/>
            <person name="Stajich J.E."/>
            <person name="Selbmann L."/>
        </authorList>
    </citation>
    <scope>NUCLEOTIDE SEQUENCE</scope>
    <source>
        <strain evidence="1">CCFEE 5714</strain>
    </source>
</reference>
<comment type="caution">
    <text evidence="1">The sequence shown here is derived from an EMBL/GenBank/DDBJ whole genome shotgun (WGS) entry which is preliminary data.</text>
</comment>
<keyword evidence="2" id="KW-1185">Reference proteome</keyword>